<dbReference type="Pfam" id="PF09932">
    <property type="entry name" value="DUF2164"/>
    <property type="match status" value="1"/>
</dbReference>
<comment type="caution">
    <text evidence="1">The sequence shown here is derived from an EMBL/GenBank/DDBJ whole genome shotgun (WGS) entry which is preliminary data.</text>
</comment>
<protein>
    <submittedName>
        <fullName evidence="1">DUF2164 domain-containing protein</fullName>
    </submittedName>
</protein>
<accession>A0ABW8IUV8</accession>
<reference evidence="1 2" key="1">
    <citation type="submission" date="2020-10" db="EMBL/GenBank/DDBJ databases">
        <title>Phylogeny of dyella-like bacteria.</title>
        <authorList>
            <person name="Fu J."/>
        </authorList>
    </citation>
    <scope>NUCLEOTIDE SEQUENCE [LARGE SCALE GENOMIC DNA]</scope>
    <source>
        <strain evidence="1 2">DHOB07</strain>
    </source>
</reference>
<evidence type="ECO:0000313" key="2">
    <source>
        <dbReference type="Proteomes" id="UP001620405"/>
    </source>
</evidence>
<name>A0ABW8IUV8_9GAMM</name>
<dbReference type="EMBL" id="JADIKG010000012">
    <property type="protein sequence ID" value="MFK2873744.1"/>
    <property type="molecule type" value="Genomic_DNA"/>
</dbReference>
<evidence type="ECO:0000313" key="1">
    <source>
        <dbReference type="EMBL" id="MFK2873744.1"/>
    </source>
</evidence>
<sequence>MDGTDIKFSPTEKDVIVRKIKLYFSEELHQQIGSFDAEFLLDFFAREIGAYFYNRGLYDAQAVLSGKLDDIQDAIYQLERPTEFQR</sequence>
<proteinExistence type="predicted"/>
<dbReference type="RefSeq" id="WP_284400659.1">
    <property type="nucleotide sequence ID" value="NZ_BSNQ01000009.1"/>
</dbReference>
<gene>
    <name evidence="1" type="ORF">ISP13_09400</name>
</gene>
<organism evidence="1 2">
    <name type="scientific">Dyella lipolytica</name>
    <dbReference type="NCBI Taxonomy" id="1867835"/>
    <lineage>
        <taxon>Bacteria</taxon>
        <taxon>Pseudomonadati</taxon>
        <taxon>Pseudomonadota</taxon>
        <taxon>Gammaproteobacteria</taxon>
        <taxon>Lysobacterales</taxon>
        <taxon>Rhodanobacteraceae</taxon>
        <taxon>Dyella</taxon>
    </lineage>
</organism>
<dbReference type="Proteomes" id="UP001620405">
    <property type="component" value="Unassembled WGS sequence"/>
</dbReference>
<keyword evidence="2" id="KW-1185">Reference proteome</keyword>
<dbReference type="InterPro" id="IPR018680">
    <property type="entry name" value="DUF2164"/>
</dbReference>